<dbReference type="Proteomes" id="UP001178507">
    <property type="component" value="Unassembled WGS sequence"/>
</dbReference>
<dbReference type="PANTHER" id="PTHR23044:SF61">
    <property type="entry name" value="3'-5' EXORIBONUCLEASE 1-RELATED"/>
    <property type="match status" value="1"/>
</dbReference>
<dbReference type="InterPro" id="IPR047201">
    <property type="entry name" value="ERI-1_3'hExo-like"/>
</dbReference>
<name>A0AA36NFG7_9DINO</name>
<keyword evidence="2" id="KW-0378">Hydrolase</keyword>
<dbReference type="AlphaFoldDB" id="A0AA36NFG7"/>
<dbReference type="PANTHER" id="PTHR23044">
    <property type="entry name" value="3'-5' EXONUCLEASE ERI1-RELATED"/>
    <property type="match status" value="1"/>
</dbReference>
<dbReference type="SUPFAM" id="SSF53098">
    <property type="entry name" value="Ribonuclease H-like"/>
    <property type="match status" value="1"/>
</dbReference>
<evidence type="ECO:0000256" key="3">
    <source>
        <dbReference type="ARBA" id="ARBA00022839"/>
    </source>
</evidence>
<evidence type="ECO:0000313" key="5">
    <source>
        <dbReference type="EMBL" id="CAJ1410705.1"/>
    </source>
</evidence>
<evidence type="ECO:0000256" key="1">
    <source>
        <dbReference type="ARBA" id="ARBA00022722"/>
    </source>
</evidence>
<proteinExistence type="predicted"/>
<keyword evidence="1" id="KW-0540">Nuclease</keyword>
<dbReference type="Pfam" id="PF00929">
    <property type="entry name" value="RNase_T"/>
    <property type="match status" value="1"/>
</dbReference>
<sequence length="235" mass="26463">MVLVDATSHKKVKEFRTYVRPTANPKITAFCTELTGITQEQVDVAPAWSEALRLGEAWLREQSGYSRPLFVTCGDWDLRQMVVEQCKQCQQPVPGMFKKWLNIKNLFMANTGKPSTGMKGMLESLEMPLEGRHHSGLDDCRNIARILAELLRRGTIQAFAQPRGLPGGRLRGARQVAAACLWRFLSRPDLQPAGQLWGGFPLPQTWRKLLRDFREPAPQASMLTHASKKAMKGYA</sequence>
<dbReference type="InterPro" id="IPR036397">
    <property type="entry name" value="RNaseH_sf"/>
</dbReference>
<dbReference type="GO" id="GO:0000175">
    <property type="term" value="F:3'-5'-RNA exonuclease activity"/>
    <property type="evidence" value="ECO:0007669"/>
    <property type="project" value="InterPro"/>
</dbReference>
<organism evidence="5 6">
    <name type="scientific">Effrenium voratum</name>
    <dbReference type="NCBI Taxonomy" id="2562239"/>
    <lineage>
        <taxon>Eukaryota</taxon>
        <taxon>Sar</taxon>
        <taxon>Alveolata</taxon>
        <taxon>Dinophyceae</taxon>
        <taxon>Suessiales</taxon>
        <taxon>Symbiodiniaceae</taxon>
        <taxon>Effrenium</taxon>
    </lineage>
</organism>
<dbReference type="CDD" id="cd06133">
    <property type="entry name" value="ERI-1_3'hExo_like"/>
    <property type="match status" value="1"/>
</dbReference>
<dbReference type="InterPro" id="IPR051274">
    <property type="entry name" value="3-5_Exoribonuclease"/>
</dbReference>
<dbReference type="InterPro" id="IPR012337">
    <property type="entry name" value="RNaseH-like_sf"/>
</dbReference>
<evidence type="ECO:0000313" key="6">
    <source>
        <dbReference type="Proteomes" id="UP001178507"/>
    </source>
</evidence>
<dbReference type="EMBL" id="CAUJNA010003836">
    <property type="protein sequence ID" value="CAJ1410705.1"/>
    <property type="molecule type" value="Genomic_DNA"/>
</dbReference>
<keyword evidence="3" id="KW-0269">Exonuclease</keyword>
<gene>
    <name evidence="5" type="ORF">EVOR1521_LOCUS31481</name>
</gene>
<comment type="caution">
    <text evidence="5">The sequence shown here is derived from an EMBL/GenBank/DDBJ whole genome shotgun (WGS) entry which is preliminary data.</text>
</comment>
<reference evidence="5" key="1">
    <citation type="submission" date="2023-08" db="EMBL/GenBank/DDBJ databases">
        <authorList>
            <person name="Chen Y."/>
            <person name="Shah S."/>
            <person name="Dougan E. K."/>
            <person name="Thang M."/>
            <person name="Chan C."/>
        </authorList>
    </citation>
    <scope>NUCLEOTIDE SEQUENCE</scope>
</reference>
<feature type="domain" description="Exonuclease" evidence="4">
    <location>
        <begin position="1"/>
        <end position="156"/>
    </location>
</feature>
<accession>A0AA36NFG7</accession>
<evidence type="ECO:0000259" key="4">
    <source>
        <dbReference type="SMART" id="SM00479"/>
    </source>
</evidence>
<evidence type="ECO:0000256" key="2">
    <source>
        <dbReference type="ARBA" id="ARBA00022801"/>
    </source>
</evidence>
<dbReference type="Gene3D" id="3.30.420.10">
    <property type="entry name" value="Ribonuclease H-like superfamily/Ribonuclease H"/>
    <property type="match status" value="1"/>
</dbReference>
<protein>
    <recommendedName>
        <fullName evidence="4">Exonuclease domain-containing protein</fullName>
    </recommendedName>
</protein>
<keyword evidence="6" id="KW-1185">Reference proteome</keyword>
<dbReference type="GO" id="GO:0003676">
    <property type="term" value="F:nucleic acid binding"/>
    <property type="evidence" value="ECO:0007669"/>
    <property type="project" value="InterPro"/>
</dbReference>
<dbReference type="SMART" id="SM00479">
    <property type="entry name" value="EXOIII"/>
    <property type="match status" value="1"/>
</dbReference>
<dbReference type="InterPro" id="IPR013520">
    <property type="entry name" value="Ribonucl_H"/>
</dbReference>